<evidence type="ECO:0000313" key="3">
    <source>
        <dbReference type="Proteomes" id="UP001063166"/>
    </source>
</evidence>
<reference evidence="2" key="1">
    <citation type="submission" date="2022-07" db="EMBL/GenBank/DDBJ databases">
        <title>The genome of Lyophyllum shimeji provides insight into the initial evolution of ectomycorrhizal fungal genome.</title>
        <authorList>
            <person name="Kobayashi Y."/>
            <person name="Shibata T."/>
            <person name="Hirakawa H."/>
            <person name="Shigenobu S."/>
            <person name="Nishiyama T."/>
            <person name="Yamada A."/>
            <person name="Hasebe M."/>
            <person name="Kawaguchi M."/>
        </authorList>
    </citation>
    <scope>NUCLEOTIDE SEQUENCE</scope>
    <source>
        <strain evidence="2">AT787</strain>
    </source>
</reference>
<organism evidence="2 3">
    <name type="scientific">Lyophyllum shimeji</name>
    <name type="common">Hon-shimeji</name>
    <name type="synonym">Tricholoma shimeji</name>
    <dbReference type="NCBI Taxonomy" id="47721"/>
    <lineage>
        <taxon>Eukaryota</taxon>
        <taxon>Fungi</taxon>
        <taxon>Dikarya</taxon>
        <taxon>Basidiomycota</taxon>
        <taxon>Agaricomycotina</taxon>
        <taxon>Agaricomycetes</taxon>
        <taxon>Agaricomycetidae</taxon>
        <taxon>Agaricales</taxon>
        <taxon>Tricholomatineae</taxon>
        <taxon>Lyophyllaceae</taxon>
        <taxon>Lyophyllum</taxon>
    </lineage>
</organism>
<accession>A0A9P3PHE9</accession>
<feature type="region of interest" description="Disordered" evidence="1">
    <location>
        <begin position="9"/>
        <end position="58"/>
    </location>
</feature>
<dbReference type="Proteomes" id="UP001063166">
    <property type="component" value="Unassembled WGS sequence"/>
</dbReference>
<feature type="compositionally biased region" description="Low complexity" evidence="1">
    <location>
        <begin position="36"/>
        <end position="58"/>
    </location>
</feature>
<keyword evidence="3" id="KW-1185">Reference proteome</keyword>
<comment type="caution">
    <text evidence="2">The sequence shown here is derived from an EMBL/GenBank/DDBJ whole genome shotgun (WGS) entry which is preliminary data.</text>
</comment>
<dbReference type="OrthoDB" id="2969911at2759"/>
<protein>
    <submittedName>
        <fullName evidence="2">Uncharacterized protein</fullName>
    </submittedName>
</protein>
<proteinExistence type="predicted"/>
<evidence type="ECO:0000313" key="2">
    <source>
        <dbReference type="EMBL" id="GLB35504.1"/>
    </source>
</evidence>
<sequence>MLLDIKNLLRADEPMPTPMPKPKSLRAHQAPRKAKAAVPAAPTSKLAGAAPRRSSMRSMASELDNFPGSLADFTRGFGPFNAELEHQLIIQAWKAAVRAVPEDPEFTFPAPAPPPPTPANDYMHGLVVHEDSDLSTLFGSECTDASTDTIKVVDLFSLDEILSKKNGFIPPLIIHQTDLIGDRHLRPKHDGFMFYDISSDPLHHLISCRSVSGALPRVPSQAFFKTHAVRVFHECPGPRVPGIENGPFYKYIGDYYVHRTERYLPREEWKRASEEIKDIFVRRFVEANNNKVDNYRTSYHLTKEYVRDLFDRGHMFPLVLLKQAHHPHPEPSSSLESCESALPSPTASSASLGALSSAVSVYSEESAPRDDPEDVDEECPYELYSAASGLEGPPARRPLITYEADGAQVIHLDCHDGVSCYTEQGAGVVSDESPVLGKKRGDASEVFYDDQGNVLKSVFEHDDDEDYLRVMVLTLTSTTASSGTPEMTLTLR</sequence>
<feature type="compositionally biased region" description="Basic residues" evidence="1">
    <location>
        <begin position="23"/>
        <end position="35"/>
    </location>
</feature>
<gene>
    <name evidence="2" type="ORF">LshimejAT787_0210690</name>
</gene>
<name>A0A9P3PHE9_LYOSH</name>
<dbReference type="AlphaFoldDB" id="A0A9P3PHE9"/>
<evidence type="ECO:0000256" key="1">
    <source>
        <dbReference type="SAM" id="MobiDB-lite"/>
    </source>
</evidence>
<dbReference type="EMBL" id="BRPK01000002">
    <property type="protein sequence ID" value="GLB35504.1"/>
    <property type="molecule type" value="Genomic_DNA"/>
</dbReference>